<dbReference type="SUPFAM" id="SSF53098">
    <property type="entry name" value="Ribonuclease H-like"/>
    <property type="match status" value="1"/>
</dbReference>
<dbReference type="Pfam" id="PF13333">
    <property type="entry name" value="rve_2"/>
    <property type="match status" value="1"/>
</dbReference>
<dbReference type="InterPro" id="IPR002514">
    <property type="entry name" value="Transposase_8"/>
</dbReference>
<feature type="domain" description="Integrase catalytic" evidence="1">
    <location>
        <begin position="231"/>
        <end position="393"/>
    </location>
</feature>
<reference evidence="3" key="1">
    <citation type="journal article" date="2019" name="Int. J. Syst. Evol. Microbiol.">
        <title>The Global Catalogue of Microorganisms (GCM) 10K type strain sequencing project: providing services to taxonomists for standard genome sequencing and annotation.</title>
        <authorList>
            <consortium name="The Broad Institute Genomics Platform"/>
            <consortium name="The Broad Institute Genome Sequencing Center for Infectious Disease"/>
            <person name="Wu L."/>
            <person name="Ma J."/>
        </authorList>
    </citation>
    <scope>NUCLEOTIDE SEQUENCE [LARGE SCALE GENOMIC DNA]</scope>
    <source>
        <strain evidence="3">CGMCC 1.12371</strain>
    </source>
</reference>
<dbReference type="Gene3D" id="3.30.420.10">
    <property type="entry name" value="Ribonuclease H-like superfamily/Ribonuclease H"/>
    <property type="match status" value="1"/>
</dbReference>
<evidence type="ECO:0000313" key="2">
    <source>
        <dbReference type="EMBL" id="MFC7410240.1"/>
    </source>
</evidence>
<dbReference type="InterPro" id="IPR036397">
    <property type="entry name" value="RNaseH_sf"/>
</dbReference>
<comment type="caution">
    <text evidence="2">The sequence shown here is derived from an EMBL/GenBank/DDBJ whole genome shotgun (WGS) entry which is preliminary data.</text>
</comment>
<dbReference type="RefSeq" id="WP_382225016.1">
    <property type="nucleotide sequence ID" value="NZ_JBHTCA010000013.1"/>
</dbReference>
<dbReference type="NCBIfam" id="NF033516">
    <property type="entry name" value="transpos_IS3"/>
    <property type="match status" value="1"/>
</dbReference>
<dbReference type="InterPro" id="IPR001584">
    <property type="entry name" value="Integrase_cat-core"/>
</dbReference>
<organism evidence="2 3">
    <name type="scientific">Hydrogenophaga atypica</name>
    <dbReference type="NCBI Taxonomy" id="249409"/>
    <lineage>
        <taxon>Bacteria</taxon>
        <taxon>Pseudomonadati</taxon>
        <taxon>Pseudomonadota</taxon>
        <taxon>Betaproteobacteria</taxon>
        <taxon>Burkholderiales</taxon>
        <taxon>Comamonadaceae</taxon>
        <taxon>Hydrogenophaga</taxon>
    </lineage>
</organism>
<dbReference type="Pfam" id="PF01527">
    <property type="entry name" value="HTH_Tnp_1"/>
    <property type="match status" value="1"/>
</dbReference>
<dbReference type="InterPro" id="IPR025948">
    <property type="entry name" value="HTH-like_dom"/>
</dbReference>
<dbReference type="Gene3D" id="1.10.10.60">
    <property type="entry name" value="Homeodomain-like"/>
    <property type="match status" value="1"/>
</dbReference>
<dbReference type="Pfam" id="PF13276">
    <property type="entry name" value="HTH_21"/>
    <property type="match status" value="1"/>
</dbReference>
<dbReference type="InterPro" id="IPR009057">
    <property type="entry name" value="Homeodomain-like_sf"/>
</dbReference>
<keyword evidence="3" id="KW-1185">Reference proteome</keyword>
<dbReference type="InterPro" id="IPR048020">
    <property type="entry name" value="Transpos_IS3"/>
</dbReference>
<evidence type="ECO:0000259" key="1">
    <source>
        <dbReference type="PROSITE" id="PS50994"/>
    </source>
</evidence>
<proteinExistence type="predicted"/>
<dbReference type="SUPFAM" id="SSF46689">
    <property type="entry name" value="Homeodomain-like"/>
    <property type="match status" value="1"/>
</dbReference>
<protein>
    <submittedName>
        <fullName evidence="2">IS3 family transposase</fullName>
    </submittedName>
</protein>
<dbReference type="PROSITE" id="PS50994">
    <property type="entry name" value="INTEGRASE"/>
    <property type="match status" value="1"/>
</dbReference>
<dbReference type="EMBL" id="JBHTCA010000013">
    <property type="protein sequence ID" value="MFC7410240.1"/>
    <property type="molecule type" value="Genomic_DNA"/>
</dbReference>
<dbReference type="Pfam" id="PF00665">
    <property type="entry name" value="rve"/>
    <property type="match status" value="1"/>
</dbReference>
<dbReference type="PANTHER" id="PTHR46889:SF4">
    <property type="entry name" value="TRANSPOSASE INSO FOR INSERTION SEQUENCE ELEMENT IS911B-RELATED"/>
    <property type="match status" value="1"/>
</dbReference>
<accession>A0ABW2QLG4</accession>
<dbReference type="InterPro" id="IPR050900">
    <property type="entry name" value="Transposase_IS3/IS150/IS904"/>
</dbReference>
<dbReference type="InterPro" id="IPR012337">
    <property type="entry name" value="RNaseH-like_sf"/>
</dbReference>
<name>A0ABW2QLG4_9BURK</name>
<evidence type="ECO:0000313" key="3">
    <source>
        <dbReference type="Proteomes" id="UP001596501"/>
    </source>
</evidence>
<sequence>MSDKQVRAQYTREFKLEAVRQVRAGQAIAVVAKVLGIPKASLSNWVRLSSKGELDGVGSADKATKVSPEQMEITRLRAENARLRMERDIGKKSRGVLRAGHAARYAWIDQMKYRYPVSVSCGVLEVSTSGYFNWLRRREDGHGRSGPGRLHSDEALLAHIRAIHAEVKGEYGWPRMHKELVARGIRVGKDRVRKLMQQHGIKAKTKRKFVVTTDSRHSLPVAPDLVQRRFNAETPNQLWSGDITYIQTDEGWLYLAAVIDLFSRQVVGWSLQPHMQASLVKDALAMAWWRRRPAAGLIFHSDRGSQYCSHEVQSAMKGWDMRSSMSRKGNCWDNAPTESFWGRLKTASVHGHKFATREQARQAVMDWMAFYNHRRLHSSLGYLSPMQYEQRWYEAQRKKAA</sequence>
<gene>
    <name evidence="2" type="ORF">ACFQPB_15335</name>
</gene>
<dbReference type="PANTHER" id="PTHR46889">
    <property type="entry name" value="TRANSPOSASE INSF FOR INSERTION SEQUENCE IS3B-RELATED"/>
    <property type="match status" value="1"/>
</dbReference>
<dbReference type="Proteomes" id="UP001596501">
    <property type="component" value="Unassembled WGS sequence"/>
</dbReference>